<reference evidence="2 3" key="1">
    <citation type="submission" date="2023-10" db="EMBL/GenBank/DDBJ databases">
        <title>Chromosome-scale genome assembly provides insights into flower coloration mechanisms of Canna indica.</title>
        <authorList>
            <person name="Li C."/>
        </authorList>
    </citation>
    <scope>NUCLEOTIDE SEQUENCE [LARGE SCALE GENOMIC DNA]</scope>
    <source>
        <tissue evidence="2">Flower</tissue>
    </source>
</reference>
<evidence type="ECO:0000313" key="2">
    <source>
        <dbReference type="EMBL" id="WOL09169.1"/>
    </source>
</evidence>
<feature type="compositionally biased region" description="Basic and acidic residues" evidence="1">
    <location>
        <begin position="344"/>
        <end position="356"/>
    </location>
</feature>
<feature type="compositionally biased region" description="Polar residues" evidence="1">
    <location>
        <begin position="1"/>
        <end position="10"/>
    </location>
</feature>
<organism evidence="2 3">
    <name type="scientific">Canna indica</name>
    <name type="common">Indian-shot</name>
    <dbReference type="NCBI Taxonomy" id="4628"/>
    <lineage>
        <taxon>Eukaryota</taxon>
        <taxon>Viridiplantae</taxon>
        <taxon>Streptophyta</taxon>
        <taxon>Embryophyta</taxon>
        <taxon>Tracheophyta</taxon>
        <taxon>Spermatophyta</taxon>
        <taxon>Magnoliopsida</taxon>
        <taxon>Liliopsida</taxon>
        <taxon>Zingiberales</taxon>
        <taxon>Cannaceae</taxon>
        <taxon>Canna</taxon>
    </lineage>
</organism>
<name>A0AAQ3KIH7_9LILI</name>
<feature type="compositionally biased region" description="Polar residues" evidence="1">
    <location>
        <begin position="273"/>
        <end position="287"/>
    </location>
</feature>
<dbReference type="PANTHER" id="PTHR34468">
    <property type="entry name" value="MICROTUBULE-ASSOCIATED FUTSCH-LIKE PROTEIN"/>
    <property type="match status" value="1"/>
</dbReference>
<dbReference type="Proteomes" id="UP001327560">
    <property type="component" value="Chromosome 5"/>
</dbReference>
<accession>A0AAQ3KIH7</accession>
<gene>
    <name evidence="2" type="ORF">Cni_G17922</name>
</gene>
<dbReference type="PANTHER" id="PTHR34468:SF2">
    <property type="entry name" value="MICROTUBULE-ASSOCIATED FUTSCH-LIKE PROTEIN"/>
    <property type="match status" value="1"/>
</dbReference>
<sequence length="368" mass="40479">MEAPSDQSATPAPVVGSSKLRYPLRSASRSKDGKPTVAEPTVSSTSKSDCCRNFPSRVRASPAVNRSVSIPNVSGKETASRPPRRLSIPTKPVASPVPVGSITPTSETRPKRLNTQGKNDTPLSELSKSTNRRKFCVLSSVSYWLTQIKLSESASKHSISLGFFKLALESGCEPLDRVREELKSYIQRHNLVAEQEDFVKDLLQCYNIMEDLEKLKVSEACSKLAEDVAQKSDKDTSRLASKARNRRMASKSVDTDTLSPIADSNKKDGLQKRQLTYTNKGMHNKNTAKVIPTRDNNSTKTQKKPHKSRTESVSGDEKIKTALDNSPAEPGDKVVALPTEEALNEDKENMHVHTFEEDSSTGEEVPVN</sequence>
<feature type="compositionally biased region" description="Polar residues" evidence="1">
    <location>
        <begin position="64"/>
        <end position="77"/>
    </location>
</feature>
<dbReference type="EMBL" id="CP136894">
    <property type="protein sequence ID" value="WOL09169.1"/>
    <property type="molecule type" value="Genomic_DNA"/>
</dbReference>
<proteinExistence type="predicted"/>
<feature type="compositionally biased region" description="Polar residues" evidence="1">
    <location>
        <begin position="102"/>
        <end position="126"/>
    </location>
</feature>
<keyword evidence="3" id="KW-1185">Reference proteome</keyword>
<evidence type="ECO:0000256" key="1">
    <source>
        <dbReference type="SAM" id="MobiDB-lite"/>
    </source>
</evidence>
<protein>
    <submittedName>
        <fullName evidence="2">Uncharacterized protein</fullName>
    </submittedName>
</protein>
<feature type="region of interest" description="Disordered" evidence="1">
    <location>
        <begin position="232"/>
        <end position="368"/>
    </location>
</feature>
<feature type="region of interest" description="Disordered" evidence="1">
    <location>
        <begin position="1"/>
        <end position="126"/>
    </location>
</feature>
<evidence type="ECO:0000313" key="3">
    <source>
        <dbReference type="Proteomes" id="UP001327560"/>
    </source>
</evidence>
<dbReference type="AlphaFoldDB" id="A0AAQ3KIH7"/>